<dbReference type="NCBIfam" id="NF005559">
    <property type="entry name" value="PRK07231.1"/>
    <property type="match status" value="1"/>
</dbReference>
<dbReference type="PRINTS" id="PR00080">
    <property type="entry name" value="SDRFAMILY"/>
</dbReference>
<dbReference type="InterPro" id="IPR002347">
    <property type="entry name" value="SDR_fam"/>
</dbReference>
<organism evidence="3 4">
    <name type="scientific">Variovorax ginsengisoli</name>
    <dbReference type="NCBI Taxonomy" id="363844"/>
    <lineage>
        <taxon>Bacteria</taxon>
        <taxon>Pseudomonadati</taxon>
        <taxon>Pseudomonadota</taxon>
        <taxon>Betaproteobacteria</taxon>
        <taxon>Burkholderiales</taxon>
        <taxon>Comamonadaceae</taxon>
        <taxon>Variovorax</taxon>
    </lineage>
</organism>
<keyword evidence="2" id="KW-0560">Oxidoreductase</keyword>
<dbReference type="InterPro" id="IPR020904">
    <property type="entry name" value="Sc_DH/Rdtase_CS"/>
</dbReference>
<comment type="similarity">
    <text evidence="1">Belongs to the short-chain dehydrogenases/reductases (SDR) family.</text>
</comment>
<dbReference type="PRINTS" id="PR00081">
    <property type="entry name" value="GDHRDH"/>
</dbReference>
<dbReference type="Pfam" id="PF13561">
    <property type="entry name" value="adh_short_C2"/>
    <property type="match status" value="1"/>
</dbReference>
<comment type="caution">
    <text evidence="3">The sequence shown here is derived from an EMBL/GenBank/DDBJ whole genome shotgun (WGS) entry which is preliminary data.</text>
</comment>
<keyword evidence="4" id="KW-1185">Reference proteome</keyword>
<evidence type="ECO:0000313" key="3">
    <source>
        <dbReference type="EMBL" id="MDP9901752.1"/>
    </source>
</evidence>
<evidence type="ECO:0000313" key="4">
    <source>
        <dbReference type="Proteomes" id="UP001226867"/>
    </source>
</evidence>
<dbReference type="Gene3D" id="3.40.50.720">
    <property type="entry name" value="NAD(P)-binding Rossmann-like Domain"/>
    <property type="match status" value="1"/>
</dbReference>
<evidence type="ECO:0000256" key="1">
    <source>
        <dbReference type="ARBA" id="ARBA00006484"/>
    </source>
</evidence>
<sequence length="255" mass="26828">MEFKDKVVLITGAAGGIGKTTVRAFYDQGANLALVDLHQNALEVLAADLELSAERVLLIAGDVSQEGDVQRYVQATTERFGRIDIFFNNAGIEGKPGSLVETDAATLDAILDVNVKGSFFGIKHVLGVMLEQKAGSIVNTSSMAGLIGFPALGVYTASKHAVIGLTRVAAQESAHAGIRVNAVCPGPVNTRMMRGIEAGLSTDTESIKSQFASLVGLKRYAEPEEITQVVLFLASDRASYVTGSIYTADGGMTGM</sequence>
<accession>A0ABT9SBM8</accession>
<dbReference type="RefSeq" id="WP_307691525.1">
    <property type="nucleotide sequence ID" value="NZ_JAUSRO010000014.1"/>
</dbReference>
<protein>
    <submittedName>
        <fullName evidence="3">NAD(P)-dependent dehydrogenase (Short-subunit alcohol dehydrogenase family)</fullName>
    </submittedName>
</protein>
<dbReference type="EMBL" id="JAUSRO010000014">
    <property type="protein sequence ID" value="MDP9901752.1"/>
    <property type="molecule type" value="Genomic_DNA"/>
</dbReference>
<reference evidence="3 4" key="1">
    <citation type="submission" date="2023-07" db="EMBL/GenBank/DDBJ databases">
        <title>Sorghum-associated microbial communities from plants grown in Nebraska, USA.</title>
        <authorList>
            <person name="Schachtman D."/>
        </authorList>
    </citation>
    <scope>NUCLEOTIDE SEQUENCE [LARGE SCALE GENOMIC DNA]</scope>
    <source>
        <strain evidence="3 4">DS1607</strain>
    </source>
</reference>
<dbReference type="InterPro" id="IPR036291">
    <property type="entry name" value="NAD(P)-bd_dom_sf"/>
</dbReference>
<dbReference type="CDD" id="cd05233">
    <property type="entry name" value="SDR_c"/>
    <property type="match status" value="1"/>
</dbReference>
<evidence type="ECO:0000256" key="2">
    <source>
        <dbReference type="ARBA" id="ARBA00023002"/>
    </source>
</evidence>
<proteinExistence type="inferred from homology"/>
<dbReference type="SUPFAM" id="SSF51735">
    <property type="entry name" value="NAD(P)-binding Rossmann-fold domains"/>
    <property type="match status" value="1"/>
</dbReference>
<gene>
    <name evidence="3" type="ORF">J2W36_004022</name>
</gene>
<dbReference type="PROSITE" id="PS00061">
    <property type="entry name" value="ADH_SHORT"/>
    <property type="match status" value="1"/>
</dbReference>
<name>A0ABT9SBM8_9BURK</name>
<dbReference type="PANTHER" id="PTHR24321">
    <property type="entry name" value="DEHYDROGENASES, SHORT CHAIN"/>
    <property type="match status" value="1"/>
</dbReference>
<dbReference type="PANTHER" id="PTHR24321:SF8">
    <property type="entry name" value="ESTRADIOL 17-BETA-DEHYDROGENASE 8-RELATED"/>
    <property type="match status" value="1"/>
</dbReference>
<dbReference type="Proteomes" id="UP001226867">
    <property type="component" value="Unassembled WGS sequence"/>
</dbReference>